<reference evidence="1 2" key="1">
    <citation type="journal article" date="2016" name="Nat. Commun.">
        <title>Thousands of microbial genomes shed light on interconnected biogeochemical processes in an aquifer system.</title>
        <authorList>
            <person name="Anantharaman K."/>
            <person name="Brown C.T."/>
            <person name="Hug L.A."/>
            <person name="Sharon I."/>
            <person name="Castelle C.J."/>
            <person name="Probst A.J."/>
            <person name="Thomas B.C."/>
            <person name="Singh A."/>
            <person name="Wilkins M.J."/>
            <person name="Karaoz U."/>
            <person name="Brodie E.L."/>
            <person name="Williams K.H."/>
            <person name="Hubbard S.S."/>
            <person name="Banfield J.F."/>
        </authorList>
    </citation>
    <scope>NUCLEOTIDE SEQUENCE [LARGE SCALE GENOMIC DNA]</scope>
</reference>
<dbReference type="AlphaFoldDB" id="A0A1F6TXZ0"/>
<accession>A0A1F6TXZ0</accession>
<evidence type="ECO:0008006" key="3">
    <source>
        <dbReference type="Google" id="ProtNLM"/>
    </source>
</evidence>
<gene>
    <name evidence="1" type="ORF">A3A87_02305</name>
</gene>
<dbReference type="PANTHER" id="PTHR36922">
    <property type="entry name" value="BLL2446 PROTEIN"/>
    <property type="match status" value="1"/>
</dbReference>
<dbReference type="InterPro" id="IPR018531">
    <property type="entry name" value="DUF1993"/>
</dbReference>
<dbReference type="Pfam" id="PF09351">
    <property type="entry name" value="DUF1993"/>
    <property type="match status" value="1"/>
</dbReference>
<dbReference type="Gene3D" id="1.20.120.450">
    <property type="entry name" value="dinb family like domain"/>
    <property type="match status" value="1"/>
</dbReference>
<dbReference type="SUPFAM" id="SSF109854">
    <property type="entry name" value="DinB/YfiT-like putative metalloenzymes"/>
    <property type="match status" value="1"/>
</dbReference>
<dbReference type="EMBL" id="MFTC01000081">
    <property type="protein sequence ID" value="OGI49977.1"/>
    <property type="molecule type" value="Genomic_DNA"/>
</dbReference>
<protein>
    <recommendedName>
        <fullName evidence="3">DUF1993 domain-containing protein</fullName>
    </recommendedName>
</protein>
<dbReference type="STRING" id="1817768.A3A87_02305"/>
<name>A0A1F6TXZ0_9PROT</name>
<dbReference type="PANTHER" id="PTHR36922:SF1">
    <property type="entry name" value="DUF1993 DOMAIN-CONTAINING PROTEIN"/>
    <property type="match status" value="1"/>
</dbReference>
<dbReference type="InterPro" id="IPR034660">
    <property type="entry name" value="DinB/YfiT-like"/>
</dbReference>
<sequence length="168" mass="18640">MAISMYQASVPTFIRMLNNLTGVLAKGASHAEARKIDPAVLVNSRLFPDMFPLTRQVQIATDNAKGGAARLAGLEPPKYEDNESSFPELIARIDKTVAYLKTFKPEQIDGSEERTITLKLGKETLTFQGMPYLLNLVLPNIYFHSVTAYNILRHNGVDVGKKDYLGKP</sequence>
<evidence type="ECO:0000313" key="1">
    <source>
        <dbReference type="EMBL" id="OGI49977.1"/>
    </source>
</evidence>
<proteinExistence type="predicted"/>
<organism evidence="1 2">
    <name type="scientific">Candidatus Muproteobacteria bacterium RIFCSPLOWO2_01_FULL_60_18</name>
    <dbReference type="NCBI Taxonomy" id="1817768"/>
    <lineage>
        <taxon>Bacteria</taxon>
        <taxon>Pseudomonadati</taxon>
        <taxon>Pseudomonadota</taxon>
        <taxon>Candidatus Muproteobacteria</taxon>
    </lineage>
</organism>
<dbReference type="Proteomes" id="UP000179037">
    <property type="component" value="Unassembled WGS sequence"/>
</dbReference>
<comment type="caution">
    <text evidence="1">The sequence shown here is derived from an EMBL/GenBank/DDBJ whole genome shotgun (WGS) entry which is preliminary data.</text>
</comment>
<evidence type="ECO:0000313" key="2">
    <source>
        <dbReference type="Proteomes" id="UP000179037"/>
    </source>
</evidence>